<evidence type="ECO:0000313" key="11">
    <source>
        <dbReference type="Proteomes" id="UP000030748"/>
    </source>
</evidence>
<dbReference type="Gene3D" id="1.10.575.10">
    <property type="entry name" value="P1 Nuclease"/>
    <property type="match status" value="2"/>
</dbReference>
<dbReference type="PANTHER" id="PTHR33146:SF27">
    <property type="entry name" value="ENDONUCLEASE 2"/>
    <property type="match status" value="1"/>
</dbReference>
<dbReference type="CDD" id="cd11010">
    <property type="entry name" value="S1-P1_nuclease"/>
    <property type="match status" value="1"/>
</dbReference>
<dbReference type="Pfam" id="PF02265">
    <property type="entry name" value="S1-P1_nuclease"/>
    <property type="match status" value="1"/>
</dbReference>
<organism evidence="10 11">
    <name type="scientific">Erythranthe guttata</name>
    <name type="common">Yellow monkey flower</name>
    <name type="synonym">Mimulus guttatus</name>
    <dbReference type="NCBI Taxonomy" id="4155"/>
    <lineage>
        <taxon>Eukaryota</taxon>
        <taxon>Viridiplantae</taxon>
        <taxon>Streptophyta</taxon>
        <taxon>Embryophyta</taxon>
        <taxon>Tracheophyta</taxon>
        <taxon>Spermatophyta</taxon>
        <taxon>Magnoliopsida</taxon>
        <taxon>eudicotyledons</taxon>
        <taxon>Gunneridae</taxon>
        <taxon>Pentapetalae</taxon>
        <taxon>asterids</taxon>
        <taxon>lamiids</taxon>
        <taxon>Lamiales</taxon>
        <taxon>Phrymaceae</taxon>
        <taxon>Erythranthe</taxon>
    </lineage>
</organism>
<evidence type="ECO:0000256" key="6">
    <source>
        <dbReference type="ARBA" id="ARBA00022759"/>
    </source>
</evidence>
<dbReference type="EC" id="3.1.30.1" evidence="3"/>
<name>A0A022QPY5_ERYGU</name>
<evidence type="ECO:0000256" key="1">
    <source>
        <dbReference type="ARBA" id="ARBA00000245"/>
    </source>
</evidence>
<dbReference type="GO" id="GO:0046872">
    <property type="term" value="F:metal ion binding"/>
    <property type="evidence" value="ECO:0007669"/>
    <property type="project" value="UniProtKB-KW"/>
</dbReference>
<comment type="similarity">
    <text evidence="2">Belongs to the nuclease type I family.</text>
</comment>
<keyword evidence="5" id="KW-0479">Metal-binding</keyword>
<dbReference type="GO" id="GO:0004519">
    <property type="term" value="F:endonuclease activity"/>
    <property type="evidence" value="ECO:0000318"/>
    <property type="project" value="GO_Central"/>
</dbReference>
<dbReference type="PANTHER" id="PTHR33146">
    <property type="entry name" value="ENDONUCLEASE 4"/>
    <property type="match status" value="1"/>
</dbReference>
<evidence type="ECO:0000256" key="8">
    <source>
        <dbReference type="ARBA" id="ARBA00023157"/>
    </source>
</evidence>
<evidence type="ECO:0000256" key="3">
    <source>
        <dbReference type="ARBA" id="ARBA00012562"/>
    </source>
</evidence>
<dbReference type="InterPro" id="IPR008947">
    <property type="entry name" value="PLipase_C/P1_nuclease_dom_sf"/>
</dbReference>
<gene>
    <name evidence="10" type="ORF">MIMGU_mgv11b0193491mg</name>
</gene>
<proteinExistence type="inferred from homology"/>
<evidence type="ECO:0000256" key="9">
    <source>
        <dbReference type="ARBA" id="ARBA00023180"/>
    </source>
</evidence>
<reference evidence="10 11" key="1">
    <citation type="journal article" date="2013" name="Proc. Natl. Acad. Sci. U.S.A.">
        <title>Fine-scale variation in meiotic recombination in Mimulus inferred from population shotgun sequencing.</title>
        <authorList>
            <person name="Hellsten U."/>
            <person name="Wright K.M."/>
            <person name="Jenkins J."/>
            <person name="Shu S."/>
            <person name="Yuan Y."/>
            <person name="Wessler S.R."/>
            <person name="Schmutz J."/>
            <person name="Willis J.H."/>
            <person name="Rokhsar D.S."/>
        </authorList>
    </citation>
    <scope>NUCLEOTIDE SEQUENCE [LARGE SCALE GENOMIC DNA]</scope>
    <source>
        <strain evidence="11">cv. DUN x IM62</strain>
    </source>
</reference>
<keyword evidence="11" id="KW-1185">Reference proteome</keyword>
<evidence type="ECO:0000313" key="10">
    <source>
        <dbReference type="EMBL" id="EYU29991.1"/>
    </source>
</evidence>
<dbReference type="GO" id="GO:0004521">
    <property type="term" value="F:RNA endonuclease activity"/>
    <property type="evidence" value="ECO:0007669"/>
    <property type="project" value="UniProtKB-ARBA"/>
</dbReference>
<dbReference type="GO" id="GO:0003676">
    <property type="term" value="F:nucleic acid binding"/>
    <property type="evidence" value="ECO:0007669"/>
    <property type="project" value="InterPro"/>
</dbReference>
<dbReference type="STRING" id="4155.A0A022QPY5"/>
<evidence type="ECO:0000256" key="5">
    <source>
        <dbReference type="ARBA" id="ARBA00022723"/>
    </source>
</evidence>
<dbReference type="EMBL" id="KI631110">
    <property type="protein sequence ID" value="EYU29991.1"/>
    <property type="molecule type" value="Genomic_DNA"/>
</dbReference>
<dbReference type="Proteomes" id="UP000030748">
    <property type="component" value="Unassembled WGS sequence"/>
</dbReference>
<keyword evidence="6" id="KW-0255">Endonuclease</keyword>
<accession>A0A022QPY5</accession>
<evidence type="ECO:0000256" key="2">
    <source>
        <dbReference type="ARBA" id="ARBA00009547"/>
    </source>
</evidence>
<keyword evidence="8" id="KW-1015">Disulfide bond</keyword>
<feature type="non-terminal residue" evidence="10">
    <location>
        <position position="1"/>
    </location>
</feature>
<evidence type="ECO:0000256" key="7">
    <source>
        <dbReference type="ARBA" id="ARBA00022801"/>
    </source>
</evidence>
<dbReference type="GO" id="GO:0006308">
    <property type="term" value="P:DNA catabolic process"/>
    <property type="evidence" value="ECO:0007669"/>
    <property type="project" value="InterPro"/>
</dbReference>
<protein>
    <recommendedName>
        <fullName evidence="3">Aspergillus nuclease S1</fullName>
        <ecNumber evidence="3">3.1.30.1</ecNumber>
    </recommendedName>
</protein>
<keyword evidence="9" id="KW-0325">Glycoprotein</keyword>
<evidence type="ECO:0000256" key="4">
    <source>
        <dbReference type="ARBA" id="ARBA00022722"/>
    </source>
</evidence>
<keyword evidence="7" id="KW-0378">Hydrolase</keyword>
<keyword evidence="4" id="KW-0540">Nuclease</keyword>
<dbReference type="GO" id="GO:0000014">
    <property type="term" value="F:single-stranded DNA endodeoxyribonuclease activity"/>
    <property type="evidence" value="ECO:0007669"/>
    <property type="project" value="UniProtKB-ARBA"/>
</dbReference>
<sequence>ARLNKAAAEAVRKLLPASAKGDLGILCPWPDQIRMRYPWSSALHYVNTPDNLCSYKYKRDCKDTNGATGRCVTGAIKNYTSILMNYKKPRSNLTEALLFLSHFMGDVHQVWDSSIIAKAEGGSNPSNLDKFIKNIQHKIQSIKAACQWAYKGASSGSTLKGFFRSCRIDILDYYATRLPIVELRLAQAGVRLAATLNRIFGHLH</sequence>
<comment type="catalytic activity">
    <reaction evidence="1">
        <text>Endonucleolytic cleavage to 5'-phosphomononucleotide and 5'-phosphooligonucleotide end-products.</text>
        <dbReference type="EC" id="3.1.30.1"/>
    </reaction>
</comment>
<dbReference type="AlphaFoldDB" id="A0A022QPY5"/>
<dbReference type="InterPro" id="IPR003154">
    <property type="entry name" value="S1/P1nuclease"/>
</dbReference>
<dbReference type="SUPFAM" id="SSF48537">
    <property type="entry name" value="Phospholipase C/P1 nuclease"/>
    <property type="match status" value="1"/>
</dbReference>